<dbReference type="Pfam" id="PF13470">
    <property type="entry name" value="PIN_3"/>
    <property type="match status" value="1"/>
</dbReference>
<dbReference type="eggNOG" id="COG1848">
    <property type="taxonomic scope" value="Bacteria"/>
</dbReference>
<evidence type="ECO:0000259" key="1">
    <source>
        <dbReference type="Pfam" id="PF13470"/>
    </source>
</evidence>
<feature type="domain" description="PIN" evidence="1">
    <location>
        <begin position="3"/>
        <end position="117"/>
    </location>
</feature>
<dbReference type="InterPro" id="IPR029060">
    <property type="entry name" value="PIN-like_dom_sf"/>
</dbReference>
<dbReference type="InterPro" id="IPR002716">
    <property type="entry name" value="PIN_dom"/>
</dbReference>
<accession>A0A098QXG4</accession>
<reference evidence="2 3" key="1">
    <citation type="submission" date="2014-05" db="EMBL/GenBank/DDBJ databases">
        <title>De novo Genome Sequence of Spirocheata sp.</title>
        <authorList>
            <person name="Shivani Y."/>
            <person name="Subhash Y."/>
            <person name="Tushar L."/>
            <person name="Sasikala C."/>
            <person name="Ramana C.V."/>
        </authorList>
    </citation>
    <scope>NUCLEOTIDE SEQUENCE [LARGE SCALE GENOMIC DNA]</scope>
    <source>
        <strain evidence="2 3">JC230</strain>
    </source>
</reference>
<dbReference type="OrthoDB" id="9787727at2"/>
<dbReference type="EMBL" id="JNUP01000061">
    <property type="protein sequence ID" value="KGE72123.1"/>
    <property type="molecule type" value="Genomic_DNA"/>
</dbReference>
<keyword evidence="3" id="KW-1185">Reference proteome</keyword>
<protein>
    <recommendedName>
        <fullName evidence="1">PIN domain-containing protein</fullName>
    </recommendedName>
</protein>
<comment type="caution">
    <text evidence="2">The sequence shown here is derived from an EMBL/GenBank/DDBJ whole genome shotgun (WGS) entry which is preliminary data.</text>
</comment>
<gene>
    <name evidence="2" type="ORF">DC28_07750</name>
</gene>
<organism evidence="2 3">
    <name type="scientific">Spirochaeta lutea</name>
    <dbReference type="NCBI Taxonomy" id="1480694"/>
    <lineage>
        <taxon>Bacteria</taxon>
        <taxon>Pseudomonadati</taxon>
        <taxon>Spirochaetota</taxon>
        <taxon>Spirochaetia</taxon>
        <taxon>Spirochaetales</taxon>
        <taxon>Spirochaetaceae</taxon>
        <taxon>Spirochaeta</taxon>
    </lineage>
</organism>
<dbReference type="STRING" id="1480694.DC28_07750"/>
<sequence>MKRVLIDLNIIIDMLNKRMDHESALVIYDLCSRRIIKGYIAAHEITTLSYFLEKDKATINKRNRIINNLLDNLSVLSPNETILRKSLDSDINDYEDAVIDELATKEELDFIITRNYKDFSKSKNQIYTAREAIEILK</sequence>
<dbReference type="SUPFAM" id="SSF88723">
    <property type="entry name" value="PIN domain-like"/>
    <property type="match status" value="1"/>
</dbReference>
<evidence type="ECO:0000313" key="2">
    <source>
        <dbReference type="EMBL" id="KGE72123.1"/>
    </source>
</evidence>
<evidence type="ECO:0000313" key="3">
    <source>
        <dbReference type="Proteomes" id="UP000029692"/>
    </source>
</evidence>
<dbReference type="AlphaFoldDB" id="A0A098QXG4"/>
<dbReference type="RefSeq" id="WP_037547402.1">
    <property type="nucleotide sequence ID" value="NZ_JNUP01000061.1"/>
</dbReference>
<name>A0A098QXG4_9SPIO</name>
<dbReference type="Proteomes" id="UP000029692">
    <property type="component" value="Unassembled WGS sequence"/>
</dbReference>
<proteinExistence type="predicted"/>